<reference evidence="3" key="1">
    <citation type="submission" date="2021-04" db="EMBL/GenBank/DDBJ databases">
        <title>The complete genome sequence of Caulobacter sp. S6.</title>
        <authorList>
            <person name="Tang Y."/>
            <person name="Ouyang W."/>
            <person name="Liu Q."/>
            <person name="Huang B."/>
            <person name="Guo Z."/>
            <person name="Lei P."/>
        </authorList>
    </citation>
    <scope>NUCLEOTIDE SEQUENCE</scope>
    <source>
        <strain evidence="3">S6</strain>
    </source>
</reference>
<dbReference type="KEGG" id="caul:KCG34_06985"/>
<evidence type="ECO:0000259" key="2">
    <source>
        <dbReference type="Pfam" id="PF01266"/>
    </source>
</evidence>
<dbReference type="InterPro" id="IPR006076">
    <property type="entry name" value="FAD-dep_OxRdtase"/>
</dbReference>
<dbReference type="GO" id="GO:0005737">
    <property type="term" value="C:cytoplasm"/>
    <property type="evidence" value="ECO:0007669"/>
    <property type="project" value="TreeGrafter"/>
</dbReference>
<feature type="domain" description="FAD dependent oxidoreductase" evidence="2">
    <location>
        <begin position="18"/>
        <end position="378"/>
    </location>
</feature>
<dbReference type="SUPFAM" id="SSF51905">
    <property type="entry name" value="FAD/NAD(P)-binding domain"/>
    <property type="match status" value="1"/>
</dbReference>
<dbReference type="PANTHER" id="PTHR13847">
    <property type="entry name" value="SARCOSINE DEHYDROGENASE-RELATED"/>
    <property type="match status" value="1"/>
</dbReference>
<accession>A0A975G314</accession>
<keyword evidence="1" id="KW-0560">Oxidoreductase</keyword>
<name>A0A975G314_9CAUL</name>
<dbReference type="Proteomes" id="UP000676409">
    <property type="component" value="Chromosome"/>
</dbReference>
<dbReference type="AlphaFoldDB" id="A0A975G314"/>
<evidence type="ECO:0000256" key="1">
    <source>
        <dbReference type="ARBA" id="ARBA00023002"/>
    </source>
</evidence>
<keyword evidence="4" id="KW-1185">Reference proteome</keyword>
<evidence type="ECO:0000313" key="4">
    <source>
        <dbReference type="Proteomes" id="UP000676409"/>
    </source>
</evidence>
<dbReference type="InterPro" id="IPR036188">
    <property type="entry name" value="FAD/NAD-bd_sf"/>
</dbReference>
<dbReference type="GO" id="GO:0016491">
    <property type="term" value="F:oxidoreductase activity"/>
    <property type="evidence" value="ECO:0007669"/>
    <property type="project" value="UniProtKB-KW"/>
</dbReference>
<sequence>MAEPSDVQQPLKEDIRADVVVIGGGFTGLNAALALREAGVDVVLLEMDFCGKGASGRNAGHLTPTIGKDVPTLVQYFGKARAADYVRFGDHAVRHTEQVFARYGVDCDYNPVGNIIAGVHPRHYEPLRRSADLAASIGAEVQFLDQDEMRARKLPPVFRVGLLERGGGHLHPGKYVLALRRAAIAAGVRIFENTPVTRIEDAASPVRVVTSCGSVRADKLIVATNAYTPSTLGRLKSRVFPLRVTLFQTAPLTEAQLRAIGWSGREGVYTAHESLESYRLSADGRLIGGSKYVQYGYNGALANGDRPALFATYVDLLKARFPQVPDLMIERFWGGWIGMTLDFLPFSYGNARGDVFYGLGYNGHGVAQATLNGSMLADQVLGRRNEYVELLKRRVIPLPPEPLRWLAVQGLKWHFERPDRAVDADLRLGRV</sequence>
<dbReference type="PANTHER" id="PTHR13847:SF281">
    <property type="entry name" value="FAD DEPENDENT OXIDOREDUCTASE DOMAIN-CONTAINING PROTEIN"/>
    <property type="match status" value="1"/>
</dbReference>
<gene>
    <name evidence="3" type="ORF">KCG34_06985</name>
</gene>
<proteinExistence type="predicted"/>
<dbReference type="Gene3D" id="3.30.9.10">
    <property type="entry name" value="D-Amino Acid Oxidase, subunit A, domain 2"/>
    <property type="match status" value="1"/>
</dbReference>
<evidence type="ECO:0000313" key="3">
    <source>
        <dbReference type="EMBL" id="QUD89619.1"/>
    </source>
</evidence>
<organism evidence="3 4">
    <name type="scientific">Phenylobacterium montanum</name>
    <dbReference type="NCBI Taxonomy" id="2823693"/>
    <lineage>
        <taxon>Bacteria</taxon>
        <taxon>Pseudomonadati</taxon>
        <taxon>Pseudomonadota</taxon>
        <taxon>Alphaproteobacteria</taxon>
        <taxon>Caulobacterales</taxon>
        <taxon>Caulobacteraceae</taxon>
        <taxon>Phenylobacterium</taxon>
    </lineage>
</organism>
<dbReference type="RefSeq" id="WP_211939671.1">
    <property type="nucleotide sequence ID" value="NZ_CP073078.1"/>
</dbReference>
<protein>
    <submittedName>
        <fullName evidence="3">FAD-dependent oxidoreductase</fullName>
    </submittedName>
</protein>
<dbReference type="EMBL" id="CP073078">
    <property type="protein sequence ID" value="QUD89619.1"/>
    <property type="molecule type" value="Genomic_DNA"/>
</dbReference>
<dbReference type="Gene3D" id="3.50.50.60">
    <property type="entry name" value="FAD/NAD(P)-binding domain"/>
    <property type="match status" value="1"/>
</dbReference>
<dbReference type="Pfam" id="PF01266">
    <property type="entry name" value="DAO"/>
    <property type="match status" value="1"/>
</dbReference>